<sequence length="115" mass="13610">MKAKYSSQKPHNHHDSSNHIHEHDHGDGHIHTHEHHHDHPHNHEHDLEGISKEEKTLRILLAHWVDHNNSHQDGFKEWVDKANEMQKHETATYIQKAIEFMDKANEMLLEAKKSL</sequence>
<dbReference type="AlphaFoldDB" id="A0A1T5C0U0"/>
<evidence type="ECO:0000313" key="3">
    <source>
        <dbReference type="EMBL" id="SKB53016.1"/>
    </source>
</evidence>
<evidence type="ECO:0000256" key="1">
    <source>
        <dbReference type="SAM" id="MobiDB-lite"/>
    </source>
</evidence>
<accession>A0A1T5C0U0</accession>
<protein>
    <recommendedName>
        <fullName evidence="2">DUF8180 domain-containing protein</fullName>
    </recommendedName>
</protein>
<feature type="compositionally biased region" description="Basic and acidic residues" evidence="1">
    <location>
        <begin position="13"/>
        <end position="50"/>
    </location>
</feature>
<name>A0A1T5C0U0_9FIRM</name>
<feature type="region of interest" description="Disordered" evidence="1">
    <location>
        <begin position="1"/>
        <end position="50"/>
    </location>
</feature>
<dbReference type="EMBL" id="FUYN01000004">
    <property type="protein sequence ID" value="SKB53016.1"/>
    <property type="molecule type" value="Genomic_DNA"/>
</dbReference>
<keyword evidence="4" id="KW-1185">Reference proteome</keyword>
<dbReference type="OrthoDB" id="1779770at2"/>
<reference evidence="4" key="1">
    <citation type="submission" date="2017-02" db="EMBL/GenBank/DDBJ databases">
        <authorList>
            <person name="Varghese N."/>
            <person name="Submissions S."/>
        </authorList>
    </citation>
    <scope>NUCLEOTIDE SEQUENCE [LARGE SCALE GENOMIC DNA]</scope>
    <source>
        <strain evidence="4">ATCC 35199</strain>
    </source>
</reference>
<dbReference type="Proteomes" id="UP000243406">
    <property type="component" value="Unassembled WGS sequence"/>
</dbReference>
<evidence type="ECO:0000259" key="2">
    <source>
        <dbReference type="Pfam" id="PF26551"/>
    </source>
</evidence>
<dbReference type="RefSeq" id="WP_013361389.1">
    <property type="nucleotide sequence ID" value="NZ_DAMBHZ010000002.1"/>
</dbReference>
<dbReference type="Pfam" id="PF26551">
    <property type="entry name" value="DUF8180"/>
    <property type="match status" value="1"/>
</dbReference>
<organism evidence="3 4">
    <name type="scientific">Acetoanaerobium noterae</name>
    <dbReference type="NCBI Taxonomy" id="745369"/>
    <lineage>
        <taxon>Bacteria</taxon>
        <taxon>Bacillati</taxon>
        <taxon>Bacillota</taxon>
        <taxon>Clostridia</taxon>
        <taxon>Peptostreptococcales</taxon>
        <taxon>Filifactoraceae</taxon>
        <taxon>Acetoanaerobium</taxon>
    </lineage>
</organism>
<proteinExistence type="predicted"/>
<gene>
    <name evidence="3" type="ORF">SAMN02745120_1925</name>
</gene>
<feature type="domain" description="DUF8180" evidence="2">
    <location>
        <begin position="57"/>
        <end position="115"/>
    </location>
</feature>
<evidence type="ECO:0000313" key="4">
    <source>
        <dbReference type="Proteomes" id="UP000243406"/>
    </source>
</evidence>
<dbReference type="InterPro" id="IPR058493">
    <property type="entry name" value="DUF8180"/>
</dbReference>